<feature type="signal peptide" evidence="4">
    <location>
        <begin position="1"/>
        <end position="18"/>
    </location>
</feature>
<gene>
    <name evidence="5" type="ORF">TCE0_017f03603</name>
</gene>
<evidence type="ECO:0000256" key="4">
    <source>
        <dbReference type="SAM" id="SignalP"/>
    </source>
</evidence>
<evidence type="ECO:0000313" key="5">
    <source>
        <dbReference type="EMBL" id="GAM35339.1"/>
    </source>
</evidence>
<sequence length="360" mass="38242">MAVALSAAFLALASVTAAFAPGLEVAYAVGNATQAISITPDGRIFLAQRYNESRVPQIVELLADNTTVLYPDASWNSYVSGDPNSDPATSFVSVDGARLGPNGHYWVVDGGAVGVNNSAKLVGVNISTDKVDRVYYLQEIIGLENGPDDVRFDADGETAYLSDINGALLVLNLTTGEGARVLNNSYTAQALFPLMFNHTLLEGSDGANSTSTAGLDQIEVSPDGLYLYYQPCQGGMYRLPTELLRASLTNATLAASIGDYAEPYALTPSTGGTTIDADGTIYVSDTNLLAIWKITSDGRESIMVQDDALLWTDQMWVTNDKKLLLPASQYRPGGNGLMALGPNYIFSYSIDAGPSPIDHP</sequence>
<dbReference type="GO" id="GO:0005576">
    <property type="term" value="C:extracellular region"/>
    <property type="evidence" value="ECO:0007669"/>
    <property type="project" value="UniProtKB-SubCell"/>
</dbReference>
<dbReference type="EMBL" id="DF933813">
    <property type="protein sequence ID" value="GAM35339.1"/>
    <property type="molecule type" value="Genomic_DNA"/>
</dbReference>
<evidence type="ECO:0000256" key="2">
    <source>
        <dbReference type="ARBA" id="ARBA00009127"/>
    </source>
</evidence>
<dbReference type="SUPFAM" id="SSF101898">
    <property type="entry name" value="NHL repeat"/>
    <property type="match status" value="1"/>
</dbReference>
<dbReference type="AlphaFoldDB" id="A0A6V8H213"/>
<comment type="subcellular location">
    <subcellularLocation>
        <location evidence="1">Secreted</location>
    </subcellularLocation>
</comment>
<dbReference type="Pfam" id="PF03022">
    <property type="entry name" value="MRJP"/>
    <property type="match status" value="1"/>
</dbReference>
<comment type="caution">
    <text evidence="5">The sequence shown here is derived from an EMBL/GenBank/DDBJ whole genome shotgun (WGS) entry which is preliminary data.</text>
</comment>
<dbReference type="InterPro" id="IPR017996">
    <property type="entry name" value="MRJP/yellow-related"/>
</dbReference>
<protein>
    <recommendedName>
        <fullName evidence="7">Major royal jelly protein</fullName>
    </recommendedName>
</protein>
<dbReference type="Proteomes" id="UP000053095">
    <property type="component" value="Unassembled WGS sequence"/>
</dbReference>
<organism evidence="5 6">
    <name type="scientific">Talaromyces pinophilus</name>
    <name type="common">Penicillium pinophilum</name>
    <dbReference type="NCBI Taxonomy" id="128442"/>
    <lineage>
        <taxon>Eukaryota</taxon>
        <taxon>Fungi</taxon>
        <taxon>Dikarya</taxon>
        <taxon>Ascomycota</taxon>
        <taxon>Pezizomycotina</taxon>
        <taxon>Eurotiomycetes</taxon>
        <taxon>Eurotiomycetidae</taxon>
        <taxon>Eurotiales</taxon>
        <taxon>Trichocomaceae</taxon>
        <taxon>Talaromyces</taxon>
        <taxon>Talaromyces sect. Talaromyces</taxon>
    </lineage>
</organism>
<keyword evidence="4" id="KW-0732">Signal</keyword>
<accession>A0A6V8H213</accession>
<proteinExistence type="inferred from homology"/>
<name>A0A6V8H213_TALPI</name>
<evidence type="ECO:0000256" key="3">
    <source>
        <dbReference type="ARBA" id="ARBA00022525"/>
    </source>
</evidence>
<evidence type="ECO:0000313" key="6">
    <source>
        <dbReference type="Proteomes" id="UP000053095"/>
    </source>
</evidence>
<feature type="chain" id="PRO_5027676280" description="Major royal jelly protein" evidence="4">
    <location>
        <begin position="19"/>
        <end position="360"/>
    </location>
</feature>
<evidence type="ECO:0008006" key="7">
    <source>
        <dbReference type="Google" id="ProtNLM"/>
    </source>
</evidence>
<keyword evidence="3" id="KW-0964">Secreted</keyword>
<evidence type="ECO:0000256" key="1">
    <source>
        <dbReference type="ARBA" id="ARBA00004613"/>
    </source>
</evidence>
<dbReference type="InterPro" id="IPR011042">
    <property type="entry name" value="6-blade_b-propeller_TolB-like"/>
</dbReference>
<dbReference type="PANTHER" id="PTHR10009">
    <property type="entry name" value="PROTEIN YELLOW-RELATED"/>
    <property type="match status" value="1"/>
</dbReference>
<reference evidence="6" key="1">
    <citation type="journal article" date="2015" name="Genome Announc.">
        <title>Draft genome sequence of Talaromyces cellulolyticus strain Y-94, a source of lignocellulosic biomass-degrading enzymes.</title>
        <authorList>
            <person name="Fujii T."/>
            <person name="Koike H."/>
            <person name="Sawayama S."/>
            <person name="Yano S."/>
            <person name="Inoue H."/>
        </authorList>
    </citation>
    <scope>NUCLEOTIDE SEQUENCE [LARGE SCALE GENOMIC DNA]</scope>
    <source>
        <strain evidence="6">Y-94</strain>
    </source>
</reference>
<comment type="similarity">
    <text evidence="2">Belongs to the major royal jelly protein family.</text>
</comment>
<dbReference type="PANTHER" id="PTHR10009:SF18">
    <property type="entry name" value="PROTEIN YELLOW-LIKE PROTEIN"/>
    <property type="match status" value="1"/>
</dbReference>
<dbReference type="Gene3D" id="2.120.10.30">
    <property type="entry name" value="TolB, C-terminal domain"/>
    <property type="match status" value="1"/>
</dbReference>
<keyword evidence="6" id="KW-1185">Reference proteome</keyword>